<proteinExistence type="predicted"/>
<dbReference type="AlphaFoldDB" id="A0A8J3E8H9"/>
<dbReference type="EMBL" id="BMJS01000004">
    <property type="protein sequence ID" value="GGF91408.1"/>
    <property type="molecule type" value="Genomic_DNA"/>
</dbReference>
<keyword evidence="2" id="KW-1185">Reference proteome</keyword>
<dbReference type="Proteomes" id="UP000636949">
    <property type="component" value="Unassembled WGS sequence"/>
</dbReference>
<sequence length="190" mass="22559">MSNQTIPKKYYLYEMDTAVVTVMHDNAKINFTVFDNLIEADNYYSRMKSEHNELFVNLDTFDIKLREDAYFQLQKHGGFTGRKVLGCDDPRVYMPPESTYTEIVSVIQDTGKIDLTIFDSMYEAKEYAKELESELGLMVRNDLFINRHTCYVRLNSYQYHKYMKYIREGKGIYDKSVKEPFHTWKILKLT</sequence>
<evidence type="ECO:0000313" key="1">
    <source>
        <dbReference type="EMBL" id="GGF91408.1"/>
    </source>
</evidence>
<protein>
    <submittedName>
        <fullName evidence="1">Uncharacterized protein</fullName>
    </submittedName>
</protein>
<accession>A0A8J3E8H9</accession>
<organism evidence="1 2">
    <name type="scientific">Cysteiniphilum litorale</name>
    <dbReference type="NCBI Taxonomy" id="2056700"/>
    <lineage>
        <taxon>Bacteria</taxon>
        <taxon>Pseudomonadati</taxon>
        <taxon>Pseudomonadota</taxon>
        <taxon>Gammaproteobacteria</taxon>
        <taxon>Thiotrichales</taxon>
        <taxon>Fastidiosibacteraceae</taxon>
        <taxon>Cysteiniphilum</taxon>
    </lineage>
</organism>
<evidence type="ECO:0000313" key="2">
    <source>
        <dbReference type="Proteomes" id="UP000636949"/>
    </source>
</evidence>
<reference evidence="1" key="1">
    <citation type="journal article" date="2014" name="Int. J. Syst. Evol. Microbiol.">
        <title>Complete genome sequence of Corynebacterium casei LMG S-19264T (=DSM 44701T), isolated from a smear-ripened cheese.</title>
        <authorList>
            <consortium name="US DOE Joint Genome Institute (JGI-PGF)"/>
            <person name="Walter F."/>
            <person name="Albersmeier A."/>
            <person name="Kalinowski J."/>
            <person name="Ruckert C."/>
        </authorList>
    </citation>
    <scope>NUCLEOTIDE SEQUENCE</scope>
    <source>
        <strain evidence="1">CGMCC 1.15758</strain>
    </source>
</reference>
<reference evidence="1" key="2">
    <citation type="submission" date="2020-09" db="EMBL/GenBank/DDBJ databases">
        <authorList>
            <person name="Sun Q."/>
            <person name="Zhou Y."/>
        </authorList>
    </citation>
    <scope>NUCLEOTIDE SEQUENCE</scope>
    <source>
        <strain evidence="1">CGMCC 1.15758</strain>
    </source>
</reference>
<name>A0A8J3E8H9_9GAMM</name>
<dbReference type="RefSeq" id="WP_117001743.1">
    <property type="nucleotide sequence ID" value="NZ_BMJS01000004.1"/>
</dbReference>
<gene>
    <name evidence="1" type="ORF">GCM10010995_05810</name>
</gene>
<comment type="caution">
    <text evidence="1">The sequence shown here is derived from an EMBL/GenBank/DDBJ whole genome shotgun (WGS) entry which is preliminary data.</text>
</comment>